<evidence type="ECO:0000313" key="2">
    <source>
        <dbReference type="EMBL" id="KAF4698604.1"/>
    </source>
</evidence>
<dbReference type="AlphaFoldDB" id="A0A7J6PR18"/>
<feature type="compositionally biased region" description="Low complexity" evidence="1">
    <location>
        <begin position="228"/>
        <end position="244"/>
    </location>
</feature>
<dbReference type="Proteomes" id="UP000553632">
    <property type="component" value="Unassembled WGS sequence"/>
</dbReference>
<reference evidence="2 3" key="1">
    <citation type="submission" date="2020-04" db="EMBL/GenBank/DDBJ databases">
        <title>Perkinsus olseni comparative genomics.</title>
        <authorList>
            <person name="Bogema D.R."/>
        </authorList>
    </citation>
    <scope>NUCLEOTIDE SEQUENCE [LARGE SCALE GENOMIC DNA]</scope>
    <source>
        <strain evidence="2 3">ATCC PRA-207</strain>
    </source>
</reference>
<dbReference type="EMBL" id="JABANO010038410">
    <property type="protein sequence ID" value="KAF4698604.1"/>
    <property type="molecule type" value="Genomic_DNA"/>
</dbReference>
<gene>
    <name evidence="2" type="ORF">FOZ63_033668</name>
</gene>
<accession>A0A7J6PR18</accession>
<name>A0A7J6PR18_PEROL</name>
<evidence type="ECO:0000313" key="3">
    <source>
        <dbReference type="Proteomes" id="UP000553632"/>
    </source>
</evidence>
<feature type="region of interest" description="Disordered" evidence="1">
    <location>
        <begin position="207"/>
        <end position="268"/>
    </location>
</feature>
<proteinExistence type="predicted"/>
<sequence>MDPTELHAQLLYPEAPEGKGIRSERKMSALTTDTPTSSLNISVPLPPICVSDCALLGAKVAGATEDRQFSAALDDRINELERTLQRDRLLLRELTSERQRKADKATPEAPKRLTLPQAMCCPESVELHLTALTNSESEVDGSPLSDGELRDRWASVCGGRRSCEGMSSASTVDGSSLRDIRALIELHRAKDQRAYERREEFFWPQSKRRGCQNRKAEGERGMTVLDGSSSLAGSPSSRHQQQQQSGAFEASPDTAPGSDVETRSPPARWFVKHRNEAGVFVRRVGDADAPARLERLAKEPRREGATRGGDSITEGDLRNHLAKYSAGLRRNLLPGSYRVSLAIRVSGRLAGAKSKEELRAAVAFVTEAGIGWMEGVQTALTTAEETLKKIQRVRLELREAFHFGGIHEMGEALTAAGSLWEPALDDRAFNELVQSVQKKLGRLTEERRE</sequence>
<feature type="non-terminal residue" evidence="2">
    <location>
        <position position="1"/>
    </location>
</feature>
<organism evidence="2 3">
    <name type="scientific">Perkinsus olseni</name>
    <name type="common">Perkinsus atlanticus</name>
    <dbReference type="NCBI Taxonomy" id="32597"/>
    <lineage>
        <taxon>Eukaryota</taxon>
        <taxon>Sar</taxon>
        <taxon>Alveolata</taxon>
        <taxon>Perkinsozoa</taxon>
        <taxon>Perkinsea</taxon>
        <taxon>Perkinsida</taxon>
        <taxon>Perkinsidae</taxon>
        <taxon>Perkinsus</taxon>
    </lineage>
</organism>
<comment type="caution">
    <text evidence="2">The sequence shown here is derived from an EMBL/GenBank/DDBJ whole genome shotgun (WGS) entry which is preliminary data.</text>
</comment>
<keyword evidence="3" id="KW-1185">Reference proteome</keyword>
<protein>
    <submittedName>
        <fullName evidence="2">Uncharacterized protein</fullName>
    </submittedName>
</protein>
<evidence type="ECO:0000256" key="1">
    <source>
        <dbReference type="SAM" id="MobiDB-lite"/>
    </source>
</evidence>